<evidence type="ECO:0000313" key="6">
    <source>
        <dbReference type="EMBL" id="PZR84240.1"/>
    </source>
</evidence>
<evidence type="ECO:0000256" key="4">
    <source>
        <dbReference type="ARBA" id="ARBA00023136"/>
    </source>
</evidence>
<dbReference type="InterPro" id="IPR053153">
    <property type="entry name" value="APC_K+_Transporter"/>
</dbReference>
<keyword evidence="3 5" id="KW-1133">Transmembrane helix</keyword>
<protein>
    <submittedName>
        <fullName evidence="6">Amino acid permease</fullName>
    </submittedName>
</protein>
<dbReference type="PANTHER" id="PTHR47704:SF1">
    <property type="entry name" value="POTASSIUM TRANSPORTER KIMA"/>
    <property type="match status" value="1"/>
</dbReference>
<dbReference type="EMBL" id="QHBU01000008">
    <property type="protein sequence ID" value="PZR84240.1"/>
    <property type="molecule type" value="Genomic_DNA"/>
</dbReference>
<dbReference type="AlphaFoldDB" id="A0A2W5ZFJ8"/>
<feature type="transmembrane region" description="Helical" evidence="5">
    <location>
        <begin position="449"/>
        <end position="467"/>
    </location>
</feature>
<evidence type="ECO:0000256" key="1">
    <source>
        <dbReference type="ARBA" id="ARBA00004141"/>
    </source>
</evidence>
<dbReference type="GO" id="GO:0022857">
    <property type="term" value="F:transmembrane transporter activity"/>
    <property type="evidence" value="ECO:0007669"/>
    <property type="project" value="InterPro"/>
</dbReference>
<evidence type="ECO:0000313" key="7">
    <source>
        <dbReference type="Proteomes" id="UP000248724"/>
    </source>
</evidence>
<feature type="transmembrane region" description="Helical" evidence="5">
    <location>
        <begin position="314"/>
        <end position="335"/>
    </location>
</feature>
<feature type="transmembrane region" description="Helical" evidence="5">
    <location>
        <begin position="212"/>
        <end position="231"/>
    </location>
</feature>
<feature type="transmembrane region" description="Helical" evidence="5">
    <location>
        <begin position="424"/>
        <end position="443"/>
    </location>
</feature>
<feature type="transmembrane region" description="Helical" evidence="5">
    <location>
        <begin position="136"/>
        <end position="157"/>
    </location>
</feature>
<accession>A0A2W5ZFJ8</accession>
<feature type="transmembrane region" description="Helical" evidence="5">
    <location>
        <begin position="390"/>
        <end position="412"/>
    </location>
</feature>
<comment type="caution">
    <text evidence="6">The sequence shown here is derived from an EMBL/GenBank/DDBJ whole genome shotgun (WGS) entry which is preliminary data.</text>
</comment>
<reference evidence="6 7" key="1">
    <citation type="journal article" date="2017" name="Nature">
        <title>Atmospheric trace gases support primary production in Antarctic desert surface soil.</title>
        <authorList>
            <person name="Ji M."/>
            <person name="Greening C."/>
            <person name="Vanwonterghem I."/>
            <person name="Carere C.R."/>
            <person name="Bay S.K."/>
            <person name="Steen J.A."/>
            <person name="Montgomery K."/>
            <person name="Lines T."/>
            <person name="Beardall J."/>
            <person name="van Dorst J."/>
            <person name="Snape I."/>
            <person name="Stott M.B."/>
            <person name="Hugenholtz P."/>
            <person name="Ferrari B.C."/>
        </authorList>
    </citation>
    <scope>NUCLEOTIDE SEQUENCE [LARGE SCALE GENOMIC DNA]</scope>
    <source>
        <strain evidence="6">RRmetagenome_bin12</strain>
    </source>
</reference>
<feature type="transmembrane region" description="Helical" evidence="5">
    <location>
        <begin position="362"/>
        <end position="384"/>
    </location>
</feature>
<dbReference type="InterPro" id="IPR002293">
    <property type="entry name" value="AA/rel_permease1"/>
</dbReference>
<evidence type="ECO:0000256" key="5">
    <source>
        <dbReference type="SAM" id="Phobius"/>
    </source>
</evidence>
<dbReference type="PANTHER" id="PTHR47704">
    <property type="entry name" value="POTASSIUM TRANSPORTER KIMA"/>
    <property type="match status" value="1"/>
</dbReference>
<keyword evidence="2 5" id="KW-0812">Transmembrane</keyword>
<proteinExistence type="predicted"/>
<name>A0A2W5ZFJ8_9BACT</name>
<comment type="subcellular location">
    <subcellularLocation>
        <location evidence="1">Membrane</location>
        <topology evidence="1">Multi-pass membrane protein</topology>
    </subcellularLocation>
</comment>
<dbReference type="Gene3D" id="1.20.1740.10">
    <property type="entry name" value="Amino acid/polyamine transporter I"/>
    <property type="match status" value="1"/>
</dbReference>
<dbReference type="Proteomes" id="UP000248724">
    <property type="component" value="Unassembled WGS sequence"/>
</dbReference>
<feature type="transmembrane region" description="Helical" evidence="5">
    <location>
        <begin position="251"/>
        <end position="271"/>
    </location>
</feature>
<evidence type="ECO:0000256" key="3">
    <source>
        <dbReference type="ARBA" id="ARBA00022989"/>
    </source>
</evidence>
<keyword evidence="4 5" id="KW-0472">Membrane</keyword>
<sequence>MRGRVRNALIGAPLSTSQFVHERLTKVKAVAVLSSDALSSVAYATEQILIVLALAGAAALGASLAIMGAIVILLAFVVLSYRQTIKAYPKGGGSYIVAKDNLGPIFGLVAAAALMTDYVLTVAVSVASGVDQIQSAIPAAGGQRVAICVALIALIMVGNLRGIRESGSIFAAPTYLFIGAMLTMIITIIVRGATGSMLPATETAAIHGTESLTLFLILRAFASGCTALTGVEAISDGVPAFKPPEWRNARITLTVMGVILAVMFVGVTVASQTLGLRPFDPSHISCAAVTSGSACTYQSVIAQLAVRAFGNGSILFVVVAIATTLILVLAANTSFSDFPRLLYFLARDNYAPHQFGRLGDRLAYSNGIVVLGLLAILLEVIFQAKVDALIPLYAVGVFLAFTMSQAGMVVRWLRRREPGWQHGLPLNFIGMCLTGIVFLVFGASKLFEGAWVVLLIVATLVMIFRAINRHYSDVAVQVDADTSKRPIAVQATFIVPITDLNGIAFESLAMARSFSPTVIAVHICDNPEHTARLRAKWDAWGNHVPLTIIDTPYRSYIRPLLAYLDAIDRQRPDDTLVVVVPELVLDRWWHNLLHNQTALRLKAALLFRRRTVVMNVPYHIDPRSTRRHEDRDAI</sequence>
<feature type="transmembrane region" description="Helical" evidence="5">
    <location>
        <begin position="169"/>
        <end position="192"/>
    </location>
</feature>
<gene>
    <name evidence="6" type="ORF">DLM65_00355</name>
</gene>
<feature type="transmembrane region" description="Helical" evidence="5">
    <location>
        <begin position="48"/>
        <end position="81"/>
    </location>
</feature>
<dbReference type="GO" id="GO:0016020">
    <property type="term" value="C:membrane"/>
    <property type="evidence" value="ECO:0007669"/>
    <property type="project" value="UniProtKB-SubCell"/>
</dbReference>
<organism evidence="6 7">
    <name type="scientific">Candidatus Aeolococcus gillhamiae</name>
    <dbReference type="NCBI Taxonomy" id="3127015"/>
    <lineage>
        <taxon>Bacteria</taxon>
        <taxon>Bacillati</taxon>
        <taxon>Candidatus Dormiibacterota</taxon>
        <taxon>Candidatus Dormibacteria</taxon>
        <taxon>Candidatus Aeolococcales</taxon>
        <taxon>Candidatus Aeolococcaceae</taxon>
        <taxon>Candidatus Aeolococcus</taxon>
    </lineage>
</organism>
<feature type="transmembrane region" description="Helical" evidence="5">
    <location>
        <begin position="102"/>
        <end position="124"/>
    </location>
</feature>
<evidence type="ECO:0000256" key="2">
    <source>
        <dbReference type="ARBA" id="ARBA00022692"/>
    </source>
</evidence>
<dbReference type="Pfam" id="PF13520">
    <property type="entry name" value="AA_permease_2"/>
    <property type="match status" value="1"/>
</dbReference>